<evidence type="ECO:0000313" key="2">
    <source>
        <dbReference type="Proteomes" id="UP000242699"/>
    </source>
</evidence>
<dbReference type="AlphaFoldDB" id="A0A2T2X2Y6"/>
<accession>A0A2T2X2Y6</accession>
<dbReference type="EMBL" id="PXYT01000018">
    <property type="protein sequence ID" value="PSR28839.1"/>
    <property type="molecule type" value="Genomic_DNA"/>
</dbReference>
<name>A0A2T2X2Y6_9FIRM</name>
<organism evidence="1 2">
    <name type="scientific">Sulfobacillus benefaciens</name>
    <dbReference type="NCBI Taxonomy" id="453960"/>
    <lineage>
        <taxon>Bacteria</taxon>
        <taxon>Bacillati</taxon>
        <taxon>Bacillota</taxon>
        <taxon>Clostridia</taxon>
        <taxon>Eubacteriales</taxon>
        <taxon>Clostridiales Family XVII. Incertae Sedis</taxon>
        <taxon>Sulfobacillus</taxon>
    </lineage>
</organism>
<reference evidence="1 2" key="1">
    <citation type="journal article" date="2014" name="BMC Genomics">
        <title>Comparison of environmental and isolate Sulfobacillus genomes reveals diverse carbon, sulfur, nitrogen, and hydrogen metabolisms.</title>
        <authorList>
            <person name="Justice N.B."/>
            <person name="Norman A."/>
            <person name="Brown C.T."/>
            <person name="Singh A."/>
            <person name="Thomas B.C."/>
            <person name="Banfield J.F."/>
        </authorList>
    </citation>
    <scope>NUCLEOTIDE SEQUENCE [LARGE SCALE GENOMIC DNA]</scope>
    <source>
        <strain evidence="1">AMDSBA1</strain>
    </source>
</reference>
<dbReference type="Pfam" id="PF08812">
    <property type="entry name" value="YtxC"/>
    <property type="match status" value="1"/>
</dbReference>
<dbReference type="InterPro" id="IPR014199">
    <property type="entry name" value="Spore_YtxC"/>
</dbReference>
<dbReference type="Proteomes" id="UP000242699">
    <property type="component" value="Unassembled WGS sequence"/>
</dbReference>
<evidence type="ECO:0000313" key="1">
    <source>
        <dbReference type="EMBL" id="PSR28839.1"/>
    </source>
</evidence>
<sequence length="183" mass="21308">MRWMIGSYLSAPRIPWINPAMTMTRYAQCGLYWIRCEVPQNQADECIYPLARAVAEFIENNCELWLHRLIRRELGYLSAGERLWVLSRAVAVLRKDGRMGSRVDGITVAILPFVWEHEILVIEGLQDFLLKDSADELRALLGVAVEEYLFKREEDEYNELSRHLTPMGLRWGFRGRPHSFLAP</sequence>
<proteinExistence type="predicted"/>
<protein>
    <submittedName>
        <fullName evidence="1">Uncharacterized protein</fullName>
    </submittedName>
</protein>
<gene>
    <name evidence="1" type="ORF">C7B43_09120</name>
</gene>
<comment type="caution">
    <text evidence="1">The sequence shown here is derived from an EMBL/GenBank/DDBJ whole genome shotgun (WGS) entry which is preliminary data.</text>
</comment>